<evidence type="ECO:0000313" key="11">
    <source>
        <dbReference type="EMBL" id="KAG8390918.1"/>
    </source>
</evidence>
<keyword evidence="6" id="KW-0378">Hydrolase</keyword>
<reference evidence="11" key="1">
    <citation type="submission" date="2019-10" db="EMBL/GenBank/DDBJ databases">
        <authorList>
            <person name="Zhang R."/>
            <person name="Pan Y."/>
            <person name="Wang J."/>
            <person name="Ma R."/>
            <person name="Yu S."/>
        </authorList>
    </citation>
    <scope>NUCLEOTIDE SEQUENCE</scope>
    <source>
        <strain evidence="11">LA-IB0</strain>
        <tissue evidence="11">Leaf</tissue>
    </source>
</reference>
<comment type="similarity">
    <text evidence="3">Belongs to the HARBI1 family.</text>
</comment>
<feature type="domain" description="Myb/SANT-like" evidence="8">
    <location>
        <begin position="402"/>
        <end position="498"/>
    </location>
</feature>
<dbReference type="InterPro" id="IPR045249">
    <property type="entry name" value="HARBI1-like"/>
</dbReference>
<dbReference type="GO" id="GO:0005634">
    <property type="term" value="C:nucleus"/>
    <property type="evidence" value="ECO:0007669"/>
    <property type="project" value="UniProtKB-SubCell"/>
</dbReference>
<dbReference type="Proteomes" id="UP000826271">
    <property type="component" value="Unassembled WGS sequence"/>
</dbReference>
<evidence type="ECO:0000256" key="7">
    <source>
        <dbReference type="ARBA" id="ARBA00023242"/>
    </source>
</evidence>
<dbReference type="Pfam" id="PF12776">
    <property type="entry name" value="Myb_DNA-bind_3"/>
    <property type="match status" value="1"/>
</dbReference>
<keyword evidence="4" id="KW-0540">Nuclease</keyword>
<dbReference type="Pfam" id="PF13359">
    <property type="entry name" value="DDE_Tnp_4"/>
    <property type="match status" value="1"/>
</dbReference>
<dbReference type="PANTHER" id="PTHR22930">
    <property type="match status" value="1"/>
</dbReference>
<gene>
    <name evidence="11" type="ORF">BUALT_Bualt01G0133500</name>
</gene>
<comment type="caution">
    <text evidence="11">The sequence shown here is derived from an EMBL/GenBank/DDBJ whole genome shotgun (WGS) entry which is preliminary data.</text>
</comment>
<dbReference type="GO" id="GO:0016787">
    <property type="term" value="F:hydrolase activity"/>
    <property type="evidence" value="ECO:0007669"/>
    <property type="project" value="UniProtKB-KW"/>
</dbReference>
<dbReference type="Pfam" id="PF26138">
    <property type="entry name" value="DUF8040"/>
    <property type="match status" value="1"/>
</dbReference>
<evidence type="ECO:0000313" key="12">
    <source>
        <dbReference type="Proteomes" id="UP000826271"/>
    </source>
</evidence>
<protein>
    <recommendedName>
        <fullName evidence="13">DDE Tnp4 domain-containing protein</fullName>
    </recommendedName>
</protein>
<evidence type="ECO:0000256" key="5">
    <source>
        <dbReference type="ARBA" id="ARBA00022723"/>
    </source>
</evidence>
<keyword evidence="12" id="KW-1185">Reference proteome</keyword>
<feature type="domain" description="DDE Tnp4" evidence="9">
    <location>
        <begin position="181"/>
        <end position="337"/>
    </location>
</feature>
<evidence type="ECO:0000259" key="10">
    <source>
        <dbReference type="Pfam" id="PF26138"/>
    </source>
</evidence>
<evidence type="ECO:0000256" key="6">
    <source>
        <dbReference type="ARBA" id="ARBA00022801"/>
    </source>
</evidence>
<comment type="cofactor">
    <cofactor evidence="1">
        <name>a divalent metal cation</name>
        <dbReference type="ChEBI" id="CHEBI:60240"/>
    </cofactor>
</comment>
<comment type="subcellular location">
    <subcellularLocation>
        <location evidence="2">Nucleus</location>
    </subcellularLocation>
</comment>
<dbReference type="InterPro" id="IPR024752">
    <property type="entry name" value="Myb/SANT-like_dom"/>
</dbReference>
<proteinExistence type="inferred from homology"/>
<dbReference type="GO" id="GO:0004518">
    <property type="term" value="F:nuclease activity"/>
    <property type="evidence" value="ECO:0007669"/>
    <property type="project" value="UniProtKB-KW"/>
</dbReference>
<evidence type="ECO:0000259" key="9">
    <source>
        <dbReference type="Pfam" id="PF13359"/>
    </source>
</evidence>
<organism evidence="11 12">
    <name type="scientific">Buddleja alternifolia</name>
    <dbReference type="NCBI Taxonomy" id="168488"/>
    <lineage>
        <taxon>Eukaryota</taxon>
        <taxon>Viridiplantae</taxon>
        <taxon>Streptophyta</taxon>
        <taxon>Embryophyta</taxon>
        <taxon>Tracheophyta</taxon>
        <taxon>Spermatophyta</taxon>
        <taxon>Magnoliopsida</taxon>
        <taxon>eudicotyledons</taxon>
        <taxon>Gunneridae</taxon>
        <taxon>Pentapetalae</taxon>
        <taxon>asterids</taxon>
        <taxon>lamiids</taxon>
        <taxon>Lamiales</taxon>
        <taxon>Scrophulariaceae</taxon>
        <taxon>Buddlejeae</taxon>
        <taxon>Buddleja</taxon>
    </lineage>
</organism>
<evidence type="ECO:0000256" key="2">
    <source>
        <dbReference type="ARBA" id="ARBA00004123"/>
    </source>
</evidence>
<dbReference type="EMBL" id="WHWC01000001">
    <property type="protein sequence ID" value="KAG8390918.1"/>
    <property type="molecule type" value="Genomic_DNA"/>
</dbReference>
<keyword evidence="7" id="KW-0539">Nucleus</keyword>
<dbReference type="PANTHER" id="PTHR22930:SF293">
    <property type="entry name" value="PROTEIN ALP1-LIKE"/>
    <property type="match status" value="1"/>
</dbReference>
<name>A0AAV6Y8B7_9LAMI</name>
<evidence type="ECO:0000256" key="4">
    <source>
        <dbReference type="ARBA" id="ARBA00022722"/>
    </source>
</evidence>
<dbReference type="InterPro" id="IPR027806">
    <property type="entry name" value="HARBI1_dom"/>
</dbReference>
<feature type="domain" description="DUF8040" evidence="10">
    <location>
        <begin position="60"/>
        <end position="149"/>
    </location>
</feature>
<evidence type="ECO:0000256" key="1">
    <source>
        <dbReference type="ARBA" id="ARBA00001968"/>
    </source>
</evidence>
<dbReference type="GO" id="GO:0046872">
    <property type="term" value="F:metal ion binding"/>
    <property type="evidence" value="ECO:0007669"/>
    <property type="project" value="UniProtKB-KW"/>
</dbReference>
<evidence type="ECO:0000259" key="8">
    <source>
        <dbReference type="Pfam" id="PF12776"/>
    </source>
</evidence>
<dbReference type="AlphaFoldDB" id="A0AAV6Y8B7"/>
<evidence type="ECO:0000256" key="3">
    <source>
        <dbReference type="ARBA" id="ARBA00006958"/>
    </source>
</evidence>
<dbReference type="InterPro" id="IPR058353">
    <property type="entry name" value="DUF8040"/>
</dbReference>
<keyword evidence="5" id="KW-0479">Metal-binding</keyword>
<sequence>MDVSTHHQALFVVLREIVSEINFILLAFYREYRGRKRLCDHADTRSMPAYTIKTKIRKQIEHLHDLISFNDETCIENLIMSRNAFGRLCYLLENVGGLSSTKNVQVTEQVAIFLSILAHHKKNCVVKHDFKRSGYTISAHFNNVLSALLKLHTLFLVKPVPIEEDCANDRWKWFKGCLGALDGTYIPLRVAQKDKGRYRNRKGDISTNALAVCDINTNYVYMLCGWEGSAANSRVLKDAITRANGFRIPDGHYYLCDSGYTNGQGFLAPYSGVRYHIQDWNSQRTPSQNAHELFNKVHAKARNVIERSFALLKGRWAILRSNSFYPVKVQNRIIMGCDLLHYFIRTEMPYDPLEAEIPEADDQITDDNDVAFIDQVEPSQQMNRARGGIALGPASKNRGRCWTVYEEKALAEAMKDLVVREYKADNGFKSGYQNLLEQAMMQAFLGTTLKTEPHINSRITVWRKNYGSISNMLTRSGFGFNSTTNMITVESLEVWDNYIKADSNARNMRFKTWPLYGDSVEIFGKDRATEECAEGFGGSGTV</sequence>
<accession>A0AAV6Y8B7</accession>
<evidence type="ECO:0008006" key="13">
    <source>
        <dbReference type="Google" id="ProtNLM"/>
    </source>
</evidence>